<feature type="compositionally biased region" description="Basic and acidic residues" evidence="1">
    <location>
        <begin position="716"/>
        <end position="725"/>
    </location>
</feature>
<feature type="region of interest" description="Disordered" evidence="1">
    <location>
        <begin position="1"/>
        <end position="42"/>
    </location>
</feature>
<feature type="non-terminal residue" evidence="2">
    <location>
        <position position="1"/>
    </location>
</feature>
<feature type="compositionally biased region" description="Polar residues" evidence="1">
    <location>
        <begin position="841"/>
        <end position="855"/>
    </location>
</feature>
<feature type="compositionally biased region" description="Basic and acidic residues" evidence="1">
    <location>
        <begin position="1204"/>
        <end position="1227"/>
    </location>
</feature>
<feature type="compositionally biased region" description="Polar residues" evidence="1">
    <location>
        <begin position="1123"/>
        <end position="1132"/>
    </location>
</feature>
<feature type="compositionally biased region" description="Low complexity" evidence="1">
    <location>
        <begin position="700"/>
        <end position="711"/>
    </location>
</feature>
<reference evidence="2" key="1">
    <citation type="submission" date="2020-07" db="EMBL/GenBank/DDBJ databases">
        <authorList>
            <person name="Nazaruddin N."/>
        </authorList>
    </citation>
    <scope>NUCLEOTIDE SEQUENCE</scope>
</reference>
<feature type="region of interest" description="Disordered" evidence="1">
    <location>
        <begin position="117"/>
        <end position="213"/>
    </location>
</feature>
<feature type="compositionally biased region" description="Polar residues" evidence="1">
    <location>
        <begin position="817"/>
        <end position="830"/>
    </location>
</feature>
<feature type="compositionally biased region" description="Polar residues" evidence="1">
    <location>
        <begin position="193"/>
        <end position="206"/>
    </location>
</feature>
<keyword evidence="3" id="KW-1185">Reference proteome</keyword>
<feature type="region of interest" description="Disordered" evidence="1">
    <location>
        <begin position="236"/>
        <end position="298"/>
    </location>
</feature>
<feature type="region of interest" description="Disordered" evidence="1">
    <location>
        <begin position="1112"/>
        <end position="1132"/>
    </location>
</feature>
<feature type="region of interest" description="Disordered" evidence="1">
    <location>
        <begin position="665"/>
        <end position="748"/>
    </location>
</feature>
<gene>
    <name evidence="2" type="ORF">MHI_LOCUS521075</name>
</gene>
<accession>A0A6V7H8M8</accession>
<evidence type="ECO:0000313" key="2">
    <source>
        <dbReference type="EMBL" id="CAD1475115.1"/>
    </source>
</evidence>
<feature type="region of interest" description="Disordered" evidence="1">
    <location>
        <begin position="59"/>
        <end position="83"/>
    </location>
</feature>
<feature type="compositionally biased region" description="Low complexity" evidence="1">
    <location>
        <begin position="12"/>
        <end position="22"/>
    </location>
</feature>
<dbReference type="OrthoDB" id="7608553at2759"/>
<feature type="compositionally biased region" description="Polar residues" evidence="1">
    <location>
        <begin position="236"/>
        <end position="278"/>
    </location>
</feature>
<feature type="compositionally biased region" description="Polar residues" evidence="1">
    <location>
        <begin position="1291"/>
        <end position="1301"/>
    </location>
</feature>
<comment type="caution">
    <text evidence="2">The sequence shown here is derived from an EMBL/GenBank/DDBJ whole genome shotgun (WGS) entry which is preliminary data.</text>
</comment>
<feature type="compositionally biased region" description="Basic and acidic residues" evidence="1">
    <location>
        <begin position="128"/>
        <end position="147"/>
    </location>
</feature>
<feature type="compositionally biased region" description="Basic and acidic residues" evidence="1">
    <location>
        <begin position="1162"/>
        <end position="1194"/>
    </location>
</feature>
<feature type="compositionally biased region" description="Low complexity" evidence="1">
    <location>
        <begin position="281"/>
        <end position="298"/>
    </location>
</feature>
<feature type="compositionally biased region" description="Acidic residues" evidence="1">
    <location>
        <begin position="70"/>
        <end position="81"/>
    </location>
</feature>
<name>A0A6V7H8M8_9HYME</name>
<dbReference type="Proteomes" id="UP000752696">
    <property type="component" value="Unassembled WGS sequence"/>
</dbReference>
<feature type="region of interest" description="Disordered" evidence="1">
    <location>
        <begin position="1291"/>
        <end position="1311"/>
    </location>
</feature>
<dbReference type="EMBL" id="CAJDYZ010008199">
    <property type="protein sequence ID" value="CAD1475115.1"/>
    <property type="molecule type" value="Genomic_DNA"/>
</dbReference>
<sequence>RSINEDEENARSESNSGGSSPSDLKKRLQHHPSPNEGVTRMASRVIGISRRLSRKRDFCFHGTSSRIEENVENEETVEEEATPLSKKRLFSDLKAKDARARRRAKIRLANETDRDIVASKSSEGGASDLRDDSANSQRSEKHSEHQRSPLGFEVLTNASQRHSSLSARLYRNQEEETNSGCSSQRNAFHRVGPNTSRENSPNSTVELQPVSPISLRNSSRSTYRRFGGVILQNLSSGSEAESNFEENTGSSRRTPQFAAQGTDISSNLRVNDPSNARNFNDDSSLSSRRSSSQALVDSSRNEYLSNKLQHGSNDPLTFALSLHSPSRTLRDRSFYKILQSSRSDCGQSAKKETLDEEPMFFSARREIRDHNSHGECSQPAFETLGLPSDVAKSLPGNFEEETSGQSCEKIFNQNDQETINRKKYLNCREDRTFPTCGSVYSENYEDCEKIFDRDSSSTPKSMPSPEVIVPSSMFQKAADNNLGFHSPNAHTFEEAISRCILNNETNVPRSSRNIMISRLSNASEDQSAASSFREFFINDFNAFSQYENFYSHRSAGNSQETHSLCSNKVTSDKEFANVPTLVLNSQEASYSTSPNGKDCSGGARFDPNTLIMALSNASLKRRTTAEDVAGNICADSNTVSGLGSSENDFSMGQCRLATSRRSSLSVRSKIPVRIPSDRSKSSIGNKSYESDKRTITPVDSAAQSFQNNSSSLEGFQFDRRSHENSSIEGSYAVREDMAESSATKGSRSVQNESVDFQFACKRGREILTVEKSDMALMGAQLRNCLSSRVETSDDNRSESKGNEENQNCDRSGVDGRTANTLRFSTFVDNSKNSDRTEEQSTLKQNICSGNESDSFSPRRDVRKCLKSLEGELEESTNVTAVPLENYQSTYEREFFPRMVDEQRATLFENRMGDSECRGIMIEDSERSRSSSTESPVDDGLAKPREIAENHDKLRFSIEKLAADQFRRNLNLKQTRTIQSDTVTFFPEKTFCDVEQFTVAGSSSASRLRHDRLRDSPRFKKRSQDRFPFTISEKTSIASTKFKVPGRLANLDEDEEDRGYKLDTHPSITRLAGSEFEDSPADIISYVARTELPDRCAKSSGMKGLVKKFSAKWRKSRRRRDNGSEPTNATSVIYKNQDYREECESSNCSELSSLREFKIYESTEERLCEPEPKPDSPDEKSSIVHDRASYDEESNKNTPLSAENPCRRYDRDDLWVQPFKDLDSDRGRKGQNAEAADKGDEEKSQDPYSVFFVKNARETAEKAPFASADVSTERQKNRVKFRASLVVTPESTENVLSKGQKSAKNRNPERLRRDRNAQSECFCLRFYRMIVSISFGSISKYRSRIDDDSSSVRKRSRVTLQRKNG</sequence>
<feature type="compositionally biased region" description="Basic and acidic residues" evidence="1">
    <location>
        <begin position="1234"/>
        <end position="1244"/>
    </location>
</feature>
<feature type="region of interest" description="Disordered" evidence="1">
    <location>
        <begin position="788"/>
        <end position="858"/>
    </location>
</feature>
<evidence type="ECO:0000256" key="1">
    <source>
        <dbReference type="SAM" id="MobiDB-lite"/>
    </source>
</evidence>
<feature type="compositionally biased region" description="Basic and acidic residues" evidence="1">
    <location>
        <begin position="831"/>
        <end position="840"/>
    </location>
</feature>
<feature type="compositionally biased region" description="Polar residues" evidence="1">
    <location>
        <begin position="156"/>
        <end position="166"/>
    </location>
</feature>
<feature type="compositionally biased region" description="Basic and acidic residues" evidence="1">
    <location>
        <begin position="790"/>
        <end position="803"/>
    </location>
</feature>
<feature type="region of interest" description="Disordered" evidence="1">
    <location>
        <begin position="920"/>
        <end position="944"/>
    </location>
</feature>
<proteinExistence type="predicted"/>
<protein>
    <submittedName>
        <fullName evidence="2">Uncharacterized protein</fullName>
    </submittedName>
</protein>
<feature type="region of interest" description="Disordered" evidence="1">
    <location>
        <begin position="1162"/>
        <end position="1247"/>
    </location>
</feature>
<evidence type="ECO:0000313" key="3">
    <source>
        <dbReference type="Proteomes" id="UP000752696"/>
    </source>
</evidence>
<organism evidence="2 3">
    <name type="scientific">Heterotrigona itama</name>
    <dbReference type="NCBI Taxonomy" id="395501"/>
    <lineage>
        <taxon>Eukaryota</taxon>
        <taxon>Metazoa</taxon>
        <taxon>Ecdysozoa</taxon>
        <taxon>Arthropoda</taxon>
        <taxon>Hexapoda</taxon>
        <taxon>Insecta</taxon>
        <taxon>Pterygota</taxon>
        <taxon>Neoptera</taxon>
        <taxon>Endopterygota</taxon>
        <taxon>Hymenoptera</taxon>
        <taxon>Apocrita</taxon>
        <taxon>Aculeata</taxon>
        <taxon>Apoidea</taxon>
        <taxon>Anthophila</taxon>
        <taxon>Apidae</taxon>
        <taxon>Heterotrigona</taxon>
    </lineage>
</organism>